<reference evidence="1" key="1">
    <citation type="journal article" date="2021" name="Sci. Rep.">
        <title>Diploid genomic architecture of Nitzschia inconspicua, an elite biomass production diatom.</title>
        <authorList>
            <person name="Oliver A."/>
            <person name="Podell S."/>
            <person name="Pinowska A."/>
            <person name="Traller J.C."/>
            <person name="Smith S.R."/>
            <person name="McClure R."/>
            <person name="Beliaev A."/>
            <person name="Bohutskyi P."/>
            <person name="Hill E.A."/>
            <person name="Rabines A."/>
            <person name="Zheng H."/>
            <person name="Allen L.Z."/>
            <person name="Kuo A."/>
            <person name="Grigoriev I.V."/>
            <person name="Allen A.E."/>
            <person name="Hazlebeck D."/>
            <person name="Allen E.E."/>
        </authorList>
    </citation>
    <scope>NUCLEOTIDE SEQUENCE</scope>
    <source>
        <strain evidence="1">Hildebrandi</strain>
    </source>
</reference>
<reference evidence="1" key="2">
    <citation type="submission" date="2021-04" db="EMBL/GenBank/DDBJ databases">
        <authorList>
            <person name="Podell S."/>
        </authorList>
    </citation>
    <scope>NUCLEOTIDE SEQUENCE</scope>
    <source>
        <strain evidence="1">Hildebrandi</strain>
    </source>
</reference>
<protein>
    <submittedName>
        <fullName evidence="1">Uncharacterized protein</fullName>
    </submittedName>
</protein>
<evidence type="ECO:0000313" key="1">
    <source>
        <dbReference type="EMBL" id="KAG7349125.1"/>
    </source>
</evidence>
<proteinExistence type="predicted"/>
<keyword evidence="2" id="KW-1185">Reference proteome</keyword>
<dbReference type="AlphaFoldDB" id="A0A9K3KTY8"/>
<sequence length="230" mass="26467">MIIESLDRTKTEWTGTVLQLPRPRSWCELGIIVTVFHYLRCATLTSAFLQPLSQRSFNRKILYSTTIQNAHNPVQDDGRSKTFLQWMYDVKDCQGDIDAVQLLTKNGCRGLYAAQDIDQGDYIFAVPFTSPLLIENEETSVVERGYKFLQLEQELKQHPDYTHEWKPYLDVLPSRSNSVLFDATPDFWSHGQIEKLELRLCIDQILEKKKSIETMAIKGGVDVSDLQFAT</sequence>
<evidence type="ECO:0000313" key="2">
    <source>
        <dbReference type="Proteomes" id="UP000693970"/>
    </source>
</evidence>
<gene>
    <name evidence="1" type="ORF">IV203_011722</name>
</gene>
<dbReference type="OrthoDB" id="441812at2759"/>
<dbReference type="EMBL" id="JAGRRH010000019">
    <property type="protein sequence ID" value="KAG7349125.1"/>
    <property type="molecule type" value="Genomic_DNA"/>
</dbReference>
<organism evidence="1 2">
    <name type="scientific">Nitzschia inconspicua</name>
    <dbReference type="NCBI Taxonomy" id="303405"/>
    <lineage>
        <taxon>Eukaryota</taxon>
        <taxon>Sar</taxon>
        <taxon>Stramenopiles</taxon>
        <taxon>Ochrophyta</taxon>
        <taxon>Bacillariophyta</taxon>
        <taxon>Bacillariophyceae</taxon>
        <taxon>Bacillariophycidae</taxon>
        <taxon>Bacillariales</taxon>
        <taxon>Bacillariaceae</taxon>
        <taxon>Nitzschia</taxon>
    </lineage>
</organism>
<comment type="caution">
    <text evidence="1">The sequence shown here is derived from an EMBL/GenBank/DDBJ whole genome shotgun (WGS) entry which is preliminary data.</text>
</comment>
<name>A0A9K3KTY8_9STRA</name>
<dbReference type="Proteomes" id="UP000693970">
    <property type="component" value="Unassembled WGS sequence"/>
</dbReference>
<accession>A0A9K3KTY8</accession>